<evidence type="ECO:0000313" key="2">
    <source>
        <dbReference type="Proteomes" id="UP000821845"/>
    </source>
</evidence>
<proteinExistence type="predicted"/>
<protein>
    <submittedName>
        <fullName evidence="1">Uncharacterized protein</fullName>
    </submittedName>
</protein>
<comment type="caution">
    <text evidence="1">The sequence shown here is derived from an EMBL/GenBank/DDBJ whole genome shotgun (WGS) entry which is preliminary data.</text>
</comment>
<dbReference type="Proteomes" id="UP000821845">
    <property type="component" value="Chromosome 1"/>
</dbReference>
<reference evidence="1" key="1">
    <citation type="submission" date="2020-05" db="EMBL/GenBank/DDBJ databases">
        <title>Large-scale comparative analyses of tick genomes elucidate their genetic diversity and vector capacities.</title>
        <authorList>
            <person name="Jia N."/>
            <person name="Wang J."/>
            <person name="Shi W."/>
            <person name="Du L."/>
            <person name="Sun Y."/>
            <person name="Zhan W."/>
            <person name="Jiang J."/>
            <person name="Wang Q."/>
            <person name="Zhang B."/>
            <person name="Ji P."/>
            <person name="Sakyi L.B."/>
            <person name="Cui X."/>
            <person name="Yuan T."/>
            <person name="Jiang B."/>
            <person name="Yang W."/>
            <person name="Lam T.T.-Y."/>
            <person name="Chang Q."/>
            <person name="Ding S."/>
            <person name="Wang X."/>
            <person name="Zhu J."/>
            <person name="Ruan X."/>
            <person name="Zhao L."/>
            <person name="Wei J."/>
            <person name="Que T."/>
            <person name="Du C."/>
            <person name="Cheng J."/>
            <person name="Dai P."/>
            <person name="Han X."/>
            <person name="Huang E."/>
            <person name="Gao Y."/>
            <person name="Liu J."/>
            <person name="Shao H."/>
            <person name="Ye R."/>
            <person name="Li L."/>
            <person name="Wei W."/>
            <person name="Wang X."/>
            <person name="Wang C."/>
            <person name="Yang T."/>
            <person name="Huo Q."/>
            <person name="Li W."/>
            <person name="Guo W."/>
            <person name="Chen H."/>
            <person name="Zhou L."/>
            <person name="Ni X."/>
            <person name="Tian J."/>
            <person name="Zhou Y."/>
            <person name="Sheng Y."/>
            <person name="Liu T."/>
            <person name="Pan Y."/>
            <person name="Xia L."/>
            <person name="Li J."/>
            <person name="Zhao F."/>
            <person name="Cao W."/>
        </authorList>
    </citation>
    <scope>NUCLEOTIDE SEQUENCE</scope>
    <source>
        <strain evidence="1">Hyas-2018</strain>
    </source>
</reference>
<name>A0ACB7TLL7_HYAAI</name>
<gene>
    <name evidence="1" type="ORF">HPB50_016409</name>
</gene>
<dbReference type="EMBL" id="CM023481">
    <property type="protein sequence ID" value="KAH6946986.1"/>
    <property type="molecule type" value="Genomic_DNA"/>
</dbReference>
<sequence length="126" mass="13853">MPPPTKKQKFITLEDKAAIIAEVEKGRKKMDIADEFGVVYSSLSTIIKNKASILGALEIGASAKNKTTTATAFPDMDKAVFAWFCEQRTNKVPLSGSILQQKALDFACMLCHDNEPRLVEPFQSST</sequence>
<evidence type="ECO:0000313" key="1">
    <source>
        <dbReference type="EMBL" id="KAH6946986.1"/>
    </source>
</evidence>
<accession>A0ACB7TLL7</accession>
<keyword evidence="2" id="KW-1185">Reference proteome</keyword>
<organism evidence="1 2">
    <name type="scientific">Hyalomma asiaticum</name>
    <name type="common">Tick</name>
    <dbReference type="NCBI Taxonomy" id="266040"/>
    <lineage>
        <taxon>Eukaryota</taxon>
        <taxon>Metazoa</taxon>
        <taxon>Ecdysozoa</taxon>
        <taxon>Arthropoda</taxon>
        <taxon>Chelicerata</taxon>
        <taxon>Arachnida</taxon>
        <taxon>Acari</taxon>
        <taxon>Parasitiformes</taxon>
        <taxon>Ixodida</taxon>
        <taxon>Ixodoidea</taxon>
        <taxon>Ixodidae</taxon>
        <taxon>Hyalomminae</taxon>
        <taxon>Hyalomma</taxon>
    </lineage>
</organism>